<dbReference type="AlphaFoldDB" id="A0A0N1P0I5"/>
<accession>A0A0N1P0I5</accession>
<keyword evidence="3" id="KW-1185">Reference proteome</keyword>
<evidence type="ECO:0000256" key="1">
    <source>
        <dbReference type="SAM" id="MobiDB-lite"/>
    </source>
</evidence>
<evidence type="ECO:0000313" key="3">
    <source>
        <dbReference type="Proteomes" id="UP000038010"/>
    </source>
</evidence>
<dbReference type="EMBL" id="LFJN01000013">
    <property type="protein sequence ID" value="KPI40065.1"/>
    <property type="molecule type" value="Genomic_DNA"/>
</dbReference>
<evidence type="ECO:0000313" key="2">
    <source>
        <dbReference type="EMBL" id="KPI40065.1"/>
    </source>
</evidence>
<reference evidence="2 3" key="1">
    <citation type="submission" date="2015-06" db="EMBL/GenBank/DDBJ databases">
        <title>Draft genome of the ant-associated black yeast Phialophora attae CBS 131958.</title>
        <authorList>
            <person name="Moreno L.F."/>
            <person name="Stielow B.J."/>
            <person name="de Hoog S."/>
            <person name="Vicente V.A."/>
            <person name="Weiss V.A."/>
            <person name="de Vries M."/>
            <person name="Cruz L.M."/>
            <person name="Souza E.M."/>
        </authorList>
    </citation>
    <scope>NUCLEOTIDE SEQUENCE [LARGE SCALE GENOMIC DNA]</scope>
    <source>
        <strain evidence="2 3">CBS 131958</strain>
    </source>
</reference>
<feature type="compositionally biased region" description="Polar residues" evidence="1">
    <location>
        <begin position="74"/>
        <end position="85"/>
    </location>
</feature>
<protein>
    <submittedName>
        <fullName evidence="2">Uncharacterized protein</fullName>
    </submittedName>
</protein>
<dbReference type="OrthoDB" id="5015991at2759"/>
<dbReference type="VEuPathDB" id="FungiDB:AB675_11545"/>
<dbReference type="Proteomes" id="UP000038010">
    <property type="component" value="Unassembled WGS sequence"/>
</dbReference>
<sequence>MTHAQWLTQTSDVCRFCKDIATKRRKRAKEVDNIVRWQKEDGTFTGSIAKARAEVQHLDEAIKDLELRRPSVIAASNNKTNQAPAPTSHAAKPPQLLDPGTGDPGHQQNQSMLDRVNRHAGFGAVRGRPSWFHVHIELKQSPAKKRRRPSA</sequence>
<feature type="region of interest" description="Disordered" evidence="1">
    <location>
        <begin position="69"/>
        <end position="120"/>
    </location>
</feature>
<gene>
    <name evidence="2" type="ORF">AB675_11545</name>
</gene>
<name>A0A0N1P0I5_9EURO</name>
<comment type="caution">
    <text evidence="2">The sequence shown here is derived from an EMBL/GenBank/DDBJ whole genome shotgun (WGS) entry which is preliminary data.</text>
</comment>
<dbReference type="RefSeq" id="XP_018000028.1">
    <property type="nucleotide sequence ID" value="XM_018140403.1"/>
</dbReference>
<proteinExistence type="predicted"/>
<organism evidence="2 3">
    <name type="scientific">Cyphellophora attinorum</name>
    <dbReference type="NCBI Taxonomy" id="1664694"/>
    <lineage>
        <taxon>Eukaryota</taxon>
        <taxon>Fungi</taxon>
        <taxon>Dikarya</taxon>
        <taxon>Ascomycota</taxon>
        <taxon>Pezizomycotina</taxon>
        <taxon>Eurotiomycetes</taxon>
        <taxon>Chaetothyriomycetidae</taxon>
        <taxon>Chaetothyriales</taxon>
        <taxon>Cyphellophoraceae</taxon>
        <taxon>Cyphellophora</taxon>
    </lineage>
</organism>
<dbReference type="GeneID" id="28732284"/>